<dbReference type="AlphaFoldDB" id="A0A828ZVG1"/>
<feature type="signal peptide" evidence="1">
    <location>
        <begin position="1"/>
        <end position="27"/>
    </location>
</feature>
<comment type="caution">
    <text evidence="3">The sequence shown here is derived from an EMBL/GenBank/DDBJ whole genome shotgun (WGS) entry which is preliminary data.</text>
</comment>
<feature type="chain" id="PRO_5032351370" description="WxL Interacting Protein peptidoglycan binding domain-containing protein" evidence="1">
    <location>
        <begin position="28"/>
        <end position="175"/>
    </location>
</feature>
<dbReference type="Proteomes" id="UP000010553">
    <property type="component" value="Unassembled WGS sequence"/>
</dbReference>
<reference evidence="3 4" key="1">
    <citation type="submission" date="2012-12" db="EMBL/GenBank/DDBJ databases">
        <title>The Genome Sequence of Enterococcus faecium E1590.</title>
        <authorList>
            <consortium name="The Broad Institute Genome Sequencing Platform"/>
            <consortium name="The Broad Institute Genome Sequencing Center for Infectious Disease"/>
            <person name="Earl A.M."/>
            <person name="Gilmore M.S."/>
            <person name="van Schaik W."/>
            <person name="Lebreton F."/>
            <person name="Willems R.J."/>
            <person name="Walker B."/>
            <person name="Young S.K."/>
            <person name="Zeng Q."/>
            <person name="Gargeya S."/>
            <person name="Fitzgerald M."/>
            <person name="Haas B."/>
            <person name="Abouelleil A."/>
            <person name="Alvarado L."/>
            <person name="Arachchi H.M."/>
            <person name="Berlin A.M."/>
            <person name="Chapman S.B."/>
            <person name="Dewar J."/>
            <person name="Goldberg J."/>
            <person name="Griggs A."/>
            <person name="Gujja S."/>
            <person name="Hansen M."/>
            <person name="Howarth C."/>
            <person name="Imamovic A."/>
            <person name="Larimer J."/>
            <person name="McCowan C."/>
            <person name="Murphy C."/>
            <person name="Neiman D."/>
            <person name="Pearson M."/>
            <person name="Priest M."/>
            <person name="Roberts A."/>
            <person name="Saif S."/>
            <person name="Shea T."/>
            <person name="Sisk P."/>
            <person name="Sykes S."/>
            <person name="Wortman J."/>
            <person name="Nusbaum C."/>
            <person name="Birren B."/>
        </authorList>
    </citation>
    <scope>NUCLEOTIDE SEQUENCE [LARGE SCALE GENOMIC DNA]</scope>
    <source>
        <strain evidence="3 4">E1590</strain>
    </source>
</reference>
<sequence length="175" mass="19151">MNQSKRLFVSFFSILSLFFIFPSISQAEDSAGDFGIKPVFPENQIDKAIGYFDLLVAPEQNQTLEVIISNSLDQERTFEVSVNPAVTSDGGTIDYSQKNPTLDGTLPFDVRDVLTVAKKEVNVPAHAETTVPVEVKIPAKSFKGRVLAGIHVSPKEEAETENATEGAQIKKAYCL</sequence>
<evidence type="ECO:0000313" key="3">
    <source>
        <dbReference type="EMBL" id="ELB03719.1"/>
    </source>
</evidence>
<dbReference type="Pfam" id="PF06030">
    <property type="entry name" value="WxLIP_PGBD"/>
    <property type="match status" value="1"/>
</dbReference>
<evidence type="ECO:0000313" key="4">
    <source>
        <dbReference type="Proteomes" id="UP000010553"/>
    </source>
</evidence>
<organism evidence="3 4">
    <name type="scientific">Enterococcus faecium EnGen0003</name>
    <dbReference type="NCBI Taxonomy" id="1138901"/>
    <lineage>
        <taxon>Bacteria</taxon>
        <taxon>Bacillati</taxon>
        <taxon>Bacillota</taxon>
        <taxon>Bacilli</taxon>
        <taxon>Lactobacillales</taxon>
        <taxon>Enterococcaceae</taxon>
        <taxon>Enterococcus</taxon>
    </lineage>
</organism>
<accession>A0A828ZVG1</accession>
<name>A0A828ZVG1_ENTFC</name>
<evidence type="ECO:0000259" key="2">
    <source>
        <dbReference type="Pfam" id="PF06030"/>
    </source>
</evidence>
<keyword evidence="1" id="KW-0732">Signal</keyword>
<evidence type="ECO:0000256" key="1">
    <source>
        <dbReference type="SAM" id="SignalP"/>
    </source>
</evidence>
<dbReference type="EMBL" id="AHXC01000003">
    <property type="protein sequence ID" value="ELB03719.1"/>
    <property type="molecule type" value="Genomic_DNA"/>
</dbReference>
<dbReference type="InterPro" id="IPR010317">
    <property type="entry name" value="WxLIP_PGBD"/>
</dbReference>
<gene>
    <name evidence="3" type="ORF">OIE_03684</name>
</gene>
<feature type="domain" description="WxL Interacting Protein peptidoglycan binding" evidence="2">
    <location>
        <begin position="34"/>
        <end position="153"/>
    </location>
</feature>
<proteinExistence type="predicted"/>
<protein>
    <recommendedName>
        <fullName evidence="2">WxL Interacting Protein peptidoglycan binding domain-containing protein</fullName>
    </recommendedName>
</protein>